<evidence type="ECO:0000256" key="3">
    <source>
        <dbReference type="ARBA" id="ARBA00023163"/>
    </source>
</evidence>
<dbReference type="InterPro" id="IPR013083">
    <property type="entry name" value="Znf_RING/FYVE/PHD"/>
</dbReference>
<feature type="domain" description="HTH TFE/IIEalpha-type" evidence="5">
    <location>
        <begin position="38"/>
        <end position="130"/>
    </location>
</feature>
<dbReference type="PANTHER" id="PTHR13097:SF7">
    <property type="entry name" value="GENERAL TRANSCRIPTION FACTOR IIE SUBUNIT 1"/>
    <property type="match status" value="1"/>
</dbReference>
<evidence type="ECO:0000313" key="6">
    <source>
        <dbReference type="EMBL" id="AYO41301.1"/>
    </source>
</evidence>
<dbReference type="Gene3D" id="3.30.40.10">
    <property type="entry name" value="Zinc/RING finger domain, C3HC4 (zinc finger)"/>
    <property type="match status" value="1"/>
</dbReference>
<dbReference type="Pfam" id="PF02002">
    <property type="entry name" value="TFIIE_alpha"/>
    <property type="match status" value="1"/>
</dbReference>
<feature type="region of interest" description="Disordered" evidence="4">
    <location>
        <begin position="291"/>
        <end position="342"/>
    </location>
</feature>
<feature type="compositionally biased region" description="Basic and acidic residues" evidence="4">
    <location>
        <begin position="324"/>
        <end position="338"/>
    </location>
</feature>
<keyword evidence="6" id="KW-0396">Initiation factor</keyword>
<dbReference type="InterPro" id="IPR002853">
    <property type="entry name" value="TFIIE_asu"/>
</dbReference>
<dbReference type="STRING" id="425264.A0A3G2RZU0"/>
<dbReference type="AlphaFoldDB" id="A0A3G2RZU0"/>
<dbReference type="SUPFAM" id="SSF57783">
    <property type="entry name" value="Zinc beta-ribbon"/>
    <property type="match status" value="1"/>
</dbReference>
<keyword evidence="7" id="KW-1185">Reference proteome</keyword>
<feature type="region of interest" description="Disordered" evidence="4">
    <location>
        <begin position="1"/>
        <end position="31"/>
    </location>
</feature>
<keyword evidence="6" id="KW-0648">Protein biosynthesis</keyword>
<dbReference type="EMBL" id="CP033148">
    <property type="protein sequence ID" value="AYO41301.1"/>
    <property type="molecule type" value="Genomic_DNA"/>
</dbReference>
<evidence type="ECO:0000256" key="1">
    <source>
        <dbReference type="ARBA" id="ARBA00008947"/>
    </source>
</evidence>
<organism evidence="6 7">
    <name type="scientific">Malassezia restricta (strain ATCC 96810 / NBRC 103918 / CBS 7877)</name>
    <name type="common">Seborrheic dermatitis infection agent</name>
    <dbReference type="NCBI Taxonomy" id="425264"/>
    <lineage>
        <taxon>Eukaryota</taxon>
        <taxon>Fungi</taxon>
        <taxon>Dikarya</taxon>
        <taxon>Basidiomycota</taxon>
        <taxon>Ustilaginomycotina</taxon>
        <taxon>Malasseziomycetes</taxon>
        <taxon>Malasseziales</taxon>
        <taxon>Malasseziaceae</taxon>
        <taxon>Malassezia</taxon>
    </lineage>
</organism>
<dbReference type="VEuPathDB" id="FungiDB:DNF11_0351"/>
<proteinExistence type="inferred from homology"/>
<dbReference type="PROSITE" id="PS51344">
    <property type="entry name" value="HTH_TFE_IIE"/>
    <property type="match status" value="1"/>
</dbReference>
<feature type="region of interest" description="Disordered" evidence="4">
    <location>
        <begin position="245"/>
        <end position="271"/>
    </location>
</feature>
<gene>
    <name evidence="6" type="primary">tfa1</name>
    <name evidence="6" type="ORF">DNF11_0351</name>
</gene>
<evidence type="ECO:0000256" key="2">
    <source>
        <dbReference type="ARBA" id="ARBA00023015"/>
    </source>
</evidence>
<dbReference type="FunFam" id="3.30.40.10:FF:000269">
    <property type="entry name" value="Transcription initiation factor IIE subunit alpha"/>
    <property type="match status" value="1"/>
</dbReference>
<name>A0A3G2RZU0_MALR7</name>
<dbReference type="GO" id="GO:0006367">
    <property type="term" value="P:transcription initiation at RNA polymerase II promoter"/>
    <property type="evidence" value="ECO:0007669"/>
    <property type="project" value="InterPro"/>
</dbReference>
<protein>
    <submittedName>
        <fullName evidence="6">Transcription initiation factor IIE subunit alpha</fullName>
    </submittedName>
</protein>
<comment type="similarity">
    <text evidence="1">Belongs to the TFIIE alpha subunit family.</text>
</comment>
<dbReference type="GO" id="GO:0005673">
    <property type="term" value="C:transcription factor TFIIE complex"/>
    <property type="evidence" value="ECO:0007669"/>
    <property type="project" value="TreeGrafter"/>
</dbReference>
<feature type="compositionally biased region" description="Basic and acidic residues" evidence="4">
    <location>
        <begin position="372"/>
        <end position="389"/>
    </location>
</feature>
<sequence length="405" mass="45781">MAPALAEPGPSSAKQNASGKNDALNQERQATPEQMAEIRRLVQVIARLFYDDGYILLVDQLVSIALIPIEVLARRIGMQTRDLASLASKLVEDRVISVYRCQETRDGPFQRSITRTYFYIDYKLFLDVTKWRMMAMRRHIDTKLRNGLDNKGYVCPRCGKSYSTLEVAHLLNPFRNLFVCDVPGCGTELVDNEDAEDVRSSKDTLTRFNEQLSVVQKMLRSVDGVALPPMDAHAWLAKNSAAPPWAHETARDEKALAPGSVPKTTPKAPAVRVEMAHDTERERLELERQRALEEEQQRAQNTLPSWHLASTVSGDRTGLGNSESLRRGSEVDDIKDVPQDTDIQSVEDVDYYARYASQVQEFTDAEATSTKRQAENAHDGQPEQKRVKPDEEEEEEDMEDMEDVI</sequence>
<feature type="compositionally biased region" description="Acidic residues" evidence="4">
    <location>
        <begin position="390"/>
        <end position="405"/>
    </location>
</feature>
<dbReference type="OrthoDB" id="361102at2759"/>
<reference evidence="6 7" key="1">
    <citation type="submission" date="2018-10" db="EMBL/GenBank/DDBJ databases">
        <title>Complete genome sequence of Malassezia restricta CBS 7877.</title>
        <authorList>
            <person name="Morand S.C."/>
            <person name="Bertignac M."/>
            <person name="Iltis A."/>
            <person name="Kolder I."/>
            <person name="Pirovano W."/>
            <person name="Jourdain R."/>
            <person name="Clavaud C."/>
        </authorList>
    </citation>
    <scope>NUCLEOTIDE SEQUENCE [LARGE SCALE GENOMIC DNA]</scope>
    <source>
        <strain evidence="6 7">CBS 7877</strain>
    </source>
</reference>
<evidence type="ECO:0000313" key="7">
    <source>
        <dbReference type="Proteomes" id="UP000269793"/>
    </source>
</evidence>
<dbReference type="SMART" id="SM00531">
    <property type="entry name" value="TFIIE"/>
    <property type="match status" value="1"/>
</dbReference>
<keyword evidence="3" id="KW-0804">Transcription</keyword>
<accession>A0A3G2RZU0</accession>
<evidence type="ECO:0000256" key="4">
    <source>
        <dbReference type="SAM" id="MobiDB-lite"/>
    </source>
</evidence>
<feature type="compositionally biased region" description="Polar residues" evidence="4">
    <location>
        <begin position="12"/>
        <end position="31"/>
    </location>
</feature>
<dbReference type="InterPro" id="IPR039997">
    <property type="entry name" value="TFE"/>
</dbReference>
<evidence type="ECO:0000259" key="5">
    <source>
        <dbReference type="PROSITE" id="PS51344"/>
    </source>
</evidence>
<feature type="region of interest" description="Disordered" evidence="4">
    <location>
        <begin position="364"/>
        <end position="405"/>
    </location>
</feature>
<dbReference type="InterPro" id="IPR017919">
    <property type="entry name" value="TFIIE/TFIIEa_HTH"/>
</dbReference>
<dbReference type="Proteomes" id="UP000269793">
    <property type="component" value="Chromosome I"/>
</dbReference>
<dbReference type="PANTHER" id="PTHR13097">
    <property type="entry name" value="TRANSCRIPTION INITIATION FACTOR IIE, ALPHA SUBUNIT"/>
    <property type="match status" value="1"/>
</dbReference>
<keyword evidence="2" id="KW-0805">Transcription regulation</keyword>
<feature type="compositionally biased region" description="Polar residues" evidence="4">
    <location>
        <begin position="301"/>
        <end position="323"/>
    </location>
</feature>
<dbReference type="InterPro" id="IPR024550">
    <property type="entry name" value="TFIIEa/SarR/Rpc3_HTH_dom"/>
</dbReference>
<dbReference type="GO" id="GO:0003743">
    <property type="term" value="F:translation initiation factor activity"/>
    <property type="evidence" value="ECO:0007669"/>
    <property type="project" value="UniProtKB-KW"/>
</dbReference>